<dbReference type="SUPFAM" id="SSF50630">
    <property type="entry name" value="Acid proteases"/>
    <property type="match status" value="1"/>
</dbReference>
<reference evidence="5" key="1">
    <citation type="journal article" date="2019" name="Plant Biotechnol. J.">
        <title>Genome sequencing of the Australian wild diploid species Gossypium australe highlights disease resistance and delayed gland morphogenesis.</title>
        <authorList>
            <person name="Cai Y."/>
            <person name="Cai X."/>
            <person name="Wang Q."/>
            <person name="Wang P."/>
            <person name="Zhang Y."/>
            <person name="Cai C."/>
            <person name="Xu Y."/>
            <person name="Wang K."/>
            <person name="Zhou Z."/>
            <person name="Wang C."/>
            <person name="Geng S."/>
            <person name="Li B."/>
            <person name="Dong Q."/>
            <person name="Hou Y."/>
            <person name="Wang H."/>
            <person name="Ai P."/>
            <person name="Liu Z."/>
            <person name="Yi F."/>
            <person name="Sun M."/>
            <person name="An G."/>
            <person name="Cheng J."/>
            <person name="Zhang Y."/>
            <person name="Shi Q."/>
            <person name="Xie Y."/>
            <person name="Shi X."/>
            <person name="Chang Y."/>
            <person name="Huang F."/>
            <person name="Chen Y."/>
            <person name="Hong S."/>
            <person name="Mi L."/>
            <person name="Sun Q."/>
            <person name="Zhang L."/>
            <person name="Zhou B."/>
            <person name="Peng R."/>
            <person name="Zhang X."/>
            <person name="Liu F."/>
        </authorList>
    </citation>
    <scope>NUCLEOTIDE SEQUENCE [LARGE SCALE GENOMIC DNA]</scope>
    <source>
        <strain evidence="5">cv. PA1801</strain>
    </source>
</reference>
<dbReference type="PANTHER" id="PTHR15503">
    <property type="entry name" value="LDOC1 RELATED"/>
    <property type="match status" value="1"/>
</dbReference>
<gene>
    <name evidence="4" type="ORF">EPI10_028073</name>
</gene>
<sequence>MSVTDYEREFVRLSKYARECMSTEVVMCKRFEDGLNEDIHLYAGVLELKEFIVLVDRACKAEELVKEKRRAENVSPECPQCGRRHFGECRANEKACFRCGSLDHFIRDCPEVGEKEKSQNTRSGSTARGRPLGNPGHETGSKNPSREQATRVKGRAPAMTYAIRARKEASSPYVITGTFSLHNTRVMALIDPGSTHSYICMKLVSSMSMPIESTEFIIRVSNPLGKCVLVDRVCKGCPLMIKGYCFPVDLMLLPFDEFDVILGMDWLVTHGVIVNCGKKHIELKSKNGEFILVESGNQDRSPVVISTLLTQRYLRKGYEAYLAFVLNTKETESRIESVPILCEYLDVFPEELLGLPPVREIEFWD</sequence>
<dbReference type="SMART" id="SM00343">
    <property type="entry name" value="ZnF_C2HC"/>
    <property type="match status" value="1"/>
</dbReference>
<proteinExistence type="predicted"/>
<comment type="caution">
    <text evidence="4">The sequence shown here is derived from an EMBL/GenBank/DDBJ whole genome shotgun (WGS) entry which is preliminary data.</text>
</comment>
<protein>
    <submittedName>
        <fullName evidence="4">RVP_2 domain-containing protein</fullName>
    </submittedName>
</protein>
<dbReference type="PANTHER" id="PTHR15503:SF45">
    <property type="entry name" value="RNA-DIRECTED DNA POLYMERASE HOMOLOG"/>
    <property type="match status" value="1"/>
</dbReference>
<dbReference type="CDD" id="cd00303">
    <property type="entry name" value="retropepsin_like"/>
    <property type="match status" value="1"/>
</dbReference>
<dbReference type="InterPro" id="IPR032567">
    <property type="entry name" value="RTL1-rel"/>
</dbReference>
<evidence type="ECO:0000259" key="3">
    <source>
        <dbReference type="PROSITE" id="PS50158"/>
    </source>
</evidence>
<dbReference type="Pfam" id="PF08284">
    <property type="entry name" value="RVP_2"/>
    <property type="match status" value="1"/>
</dbReference>
<dbReference type="Pfam" id="PF00098">
    <property type="entry name" value="zf-CCHC"/>
    <property type="match status" value="1"/>
</dbReference>
<dbReference type="Gene3D" id="2.40.70.10">
    <property type="entry name" value="Acid Proteases"/>
    <property type="match status" value="1"/>
</dbReference>
<dbReference type="InterPro" id="IPR001878">
    <property type="entry name" value="Znf_CCHC"/>
</dbReference>
<dbReference type="EMBL" id="SMMG02000009">
    <property type="protein sequence ID" value="KAA3461508.1"/>
    <property type="molecule type" value="Genomic_DNA"/>
</dbReference>
<dbReference type="OrthoDB" id="786726at2759"/>
<feature type="domain" description="CCHC-type" evidence="3">
    <location>
        <begin position="96"/>
        <end position="111"/>
    </location>
</feature>
<evidence type="ECO:0000256" key="1">
    <source>
        <dbReference type="PROSITE-ProRule" id="PRU00047"/>
    </source>
</evidence>
<evidence type="ECO:0000313" key="4">
    <source>
        <dbReference type="EMBL" id="KAA3461508.1"/>
    </source>
</evidence>
<accession>A0A5B6UW57</accession>
<dbReference type="PROSITE" id="PS50158">
    <property type="entry name" value="ZF_CCHC"/>
    <property type="match status" value="1"/>
</dbReference>
<dbReference type="GO" id="GO:0008270">
    <property type="term" value="F:zinc ion binding"/>
    <property type="evidence" value="ECO:0007669"/>
    <property type="project" value="UniProtKB-KW"/>
</dbReference>
<keyword evidence="1" id="KW-0863">Zinc-finger</keyword>
<keyword evidence="5" id="KW-1185">Reference proteome</keyword>
<organism evidence="4 5">
    <name type="scientific">Gossypium australe</name>
    <dbReference type="NCBI Taxonomy" id="47621"/>
    <lineage>
        <taxon>Eukaryota</taxon>
        <taxon>Viridiplantae</taxon>
        <taxon>Streptophyta</taxon>
        <taxon>Embryophyta</taxon>
        <taxon>Tracheophyta</taxon>
        <taxon>Spermatophyta</taxon>
        <taxon>Magnoliopsida</taxon>
        <taxon>eudicotyledons</taxon>
        <taxon>Gunneridae</taxon>
        <taxon>Pentapetalae</taxon>
        <taxon>rosids</taxon>
        <taxon>malvids</taxon>
        <taxon>Malvales</taxon>
        <taxon>Malvaceae</taxon>
        <taxon>Malvoideae</taxon>
        <taxon>Gossypium</taxon>
    </lineage>
</organism>
<keyword evidence="1" id="KW-0479">Metal-binding</keyword>
<dbReference type="InterPro" id="IPR021109">
    <property type="entry name" value="Peptidase_aspartic_dom_sf"/>
</dbReference>
<evidence type="ECO:0000313" key="5">
    <source>
        <dbReference type="Proteomes" id="UP000325315"/>
    </source>
</evidence>
<evidence type="ECO:0000256" key="2">
    <source>
        <dbReference type="SAM" id="MobiDB-lite"/>
    </source>
</evidence>
<feature type="region of interest" description="Disordered" evidence="2">
    <location>
        <begin position="113"/>
        <end position="154"/>
    </location>
</feature>
<name>A0A5B6UW57_9ROSI</name>
<dbReference type="Gene3D" id="4.10.60.10">
    <property type="entry name" value="Zinc finger, CCHC-type"/>
    <property type="match status" value="1"/>
</dbReference>
<dbReference type="Proteomes" id="UP000325315">
    <property type="component" value="Unassembled WGS sequence"/>
</dbReference>
<keyword evidence="1" id="KW-0862">Zinc</keyword>
<dbReference type="GO" id="GO:0003676">
    <property type="term" value="F:nucleic acid binding"/>
    <property type="evidence" value="ECO:0007669"/>
    <property type="project" value="InterPro"/>
</dbReference>
<dbReference type="AlphaFoldDB" id="A0A5B6UW57"/>